<evidence type="ECO:0000256" key="4">
    <source>
        <dbReference type="ARBA" id="ARBA00022842"/>
    </source>
</evidence>
<feature type="domain" description="Nudix hydrolase" evidence="5">
    <location>
        <begin position="17"/>
        <end position="148"/>
    </location>
</feature>
<organism evidence="6 7">
    <name type="scientific">Rhodobacter xanthinilyticus</name>
    <dbReference type="NCBI Taxonomy" id="1850250"/>
    <lineage>
        <taxon>Bacteria</taxon>
        <taxon>Pseudomonadati</taxon>
        <taxon>Pseudomonadota</taxon>
        <taxon>Alphaproteobacteria</taxon>
        <taxon>Rhodobacterales</taxon>
        <taxon>Rhodobacter group</taxon>
        <taxon>Rhodobacter</taxon>
    </lineage>
</organism>
<protein>
    <submittedName>
        <fullName evidence="6">NUDIX hydrolase</fullName>
    </submittedName>
</protein>
<dbReference type="GO" id="GO:1901907">
    <property type="term" value="P:diadenosine pentaphosphate catabolic process"/>
    <property type="evidence" value="ECO:0007669"/>
    <property type="project" value="TreeGrafter"/>
</dbReference>
<evidence type="ECO:0000256" key="1">
    <source>
        <dbReference type="ARBA" id="ARBA00001946"/>
    </source>
</evidence>
<dbReference type="GO" id="GO:0005737">
    <property type="term" value="C:cytoplasm"/>
    <property type="evidence" value="ECO:0007669"/>
    <property type="project" value="TreeGrafter"/>
</dbReference>
<dbReference type="PANTHER" id="PTHR12629:SF0">
    <property type="entry name" value="DIPHOSPHOINOSITOL-POLYPHOSPHATE DIPHOSPHATASE"/>
    <property type="match status" value="1"/>
</dbReference>
<dbReference type="Pfam" id="PF00293">
    <property type="entry name" value="NUDIX"/>
    <property type="match status" value="1"/>
</dbReference>
<dbReference type="GO" id="GO:1901909">
    <property type="term" value="P:diadenosine hexaphosphate catabolic process"/>
    <property type="evidence" value="ECO:0007669"/>
    <property type="project" value="TreeGrafter"/>
</dbReference>
<dbReference type="InterPro" id="IPR047198">
    <property type="entry name" value="DDP-like_NUDIX"/>
</dbReference>
<sequence>MIAKVGTLLSGLFGFRPRHLQVGAVCLRRHKGERQVLLITSLGTGRYVIPKGWPMKGRSLGGAAAQEAWEEAGVRGHLRHETLGSYSYLKVQDGGLAIHCEVRVFALEVEALAERYPEAGRRKRVWMSPAEAAAQVAEPGLQEILRAL</sequence>
<dbReference type="GO" id="GO:0000298">
    <property type="term" value="F:endopolyphosphatase activity"/>
    <property type="evidence" value="ECO:0007669"/>
    <property type="project" value="TreeGrafter"/>
</dbReference>
<evidence type="ECO:0000313" key="6">
    <source>
        <dbReference type="EMBL" id="AOZ70378.1"/>
    </source>
</evidence>
<name>A0A1D9MF27_9RHOB</name>
<dbReference type="Gene3D" id="3.90.79.10">
    <property type="entry name" value="Nucleoside Triphosphate Pyrophosphohydrolase"/>
    <property type="match status" value="1"/>
</dbReference>
<dbReference type="PANTHER" id="PTHR12629">
    <property type="entry name" value="DIPHOSPHOINOSITOL POLYPHOSPHATE PHOSPHOHYDROLASE"/>
    <property type="match status" value="1"/>
</dbReference>
<keyword evidence="2" id="KW-0479">Metal-binding</keyword>
<evidence type="ECO:0000256" key="3">
    <source>
        <dbReference type="ARBA" id="ARBA00022801"/>
    </source>
</evidence>
<evidence type="ECO:0000313" key="7">
    <source>
        <dbReference type="Proteomes" id="UP000176562"/>
    </source>
</evidence>
<dbReference type="GO" id="GO:0034432">
    <property type="term" value="F:bis(5'-adenosyl)-pentaphosphatase activity"/>
    <property type="evidence" value="ECO:0007669"/>
    <property type="project" value="TreeGrafter"/>
</dbReference>
<proteinExistence type="predicted"/>
<dbReference type="PROSITE" id="PS51462">
    <property type="entry name" value="NUDIX"/>
    <property type="match status" value="1"/>
</dbReference>
<dbReference type="GO" id="GO:0071543">
    <property type="term" value="P:diphosphoinositol polyphosphate metabolic process"/>
    <property type="evidence" value="ECO:0007669"/>
    <property type="project" value="TreeGrafter"/>
</dbReference>
<dbReference type="GO" id="GO:0008486">
    <property type="term" value="F:diphosphoinositol-polyphosphate diphosphatase activity"/>
    <property type="evidence" value="ECO:0007669"/>
    <property type="project" value="TreeGrafter"/>
</dbReference>
<comment type="cofactor">
    <cofactor evidence="1">
        <name>Mg(2+)</name>
        <dbReference type="ChEBI" id="CHEBI:18420"/>
    </cofactor>
</comment>
<dbReference type="Proteomes" id="UP000176562">
    <property type="component" value="Chromosome"/>
</dbReference>
<keyword evidence="3 6" id="KW-0378">Hydrolase</keyword>
<dbReference type="SUPFAM" id="SSF55811">
    <property type="entry name" value="Nudix"/>
    <property type="match status" value="1"/>
</dbReference>
<accession>A0A1D9MF27</accession>
<dbReference type="InterPro" id="IPR015797">
    <property type="entry name" value="NUDIX_hydrolase-like_dom_sf"/>
</dbReference>
<dbReference type="GO" id="GO:1901911">
    <property type="term" value="P:adenosine 5'-(hexahydrogen pentaphosphate) catabolic process"/>
    <property type="evidence" value="ECO:0007669"/>
    <property type="project" value="TreeGrafter"/>
</dbReference>
<dbReference type="EMBL" id="CP017781">
    <property type="protein sequence ID" value="AOZ70378.1"/>
    <property type="molecule type" value="Genomic_DNA"/>
</dbReference>
<dbReference type="CDD" id="cd04666">
    <property type="entry name" value="NUDIX_DIPP2_like_Nudt4"/>
    <property type="match status" value="1"/>
</dbReference>
<dbReference type="GO" id="GO:0034431">
    <property type="term" value="F:bis(5'-adenosyl)-hexaphosphatase activity"/>
    <property type="evidence" value="ECO:0007669"/>
    <property type="project" value="TreeGrafter"/>
</dbReference>
<dbReference type="STRING" id="1850250.LPB142_14450"/>
<gene>
    <name evidence="6" type="ORF">LPB142_14450</name>
</gene>
<dbReference type="KEGG" id="rhp:LPB142_14450"/>
<dbReference type="InterPro" id="IPR000086">
    <property type="entry name" value="NUDIX_hydrolase_dom"/>
</dbReference>
<keyword evidence="7" id="KW-1185">Reference proteome</keyword>
<evidence type="ECO:0000259" key="5">
    <source>
        <dbReference type="PROSITE" id="PS51462"/>
    </source>
</evidence>
<dbReference type="GO" id="GO:0046872">
    <property type="term" value="F:metal ion binding"/>
    <property type="evidence" value="ECO:0007669"/>
    <property type="project" value="UniProtKB-KW"/>
</dbReference>
<evidence type="ECO:0000256" key="2">
    <source>
        <dbReference type="ARBA" id="ARBA00022723"/>
    </source>
</evidence>
<dbReference type="AlphaFoldDB" id="A0A1D9MF27"/>
<reference evidence="6 7" key="1">
    <citation type="submission" date="2016-10" db="EMBL/GenBank/DDBJ databases">
        <title>Rhodobacter sp. LPB0142, isolated from sea water.</title>
        <authorList>
            <person name="Kim E."/>
            <person name="Yi H."/>
        </authorList>
    </citation>
    <scope>NUCLEOTIDE SEQUENCE [LARGE SCALE GENOMIC DNA]</scope>
    <source>
        <strain evidence="6 7">LPB0142</strain>
    </source>
</reference>
<keyword evidence="4" id="KW-0460">Magnesium</keyword>
<dbReference type="RefSeq" id="WP_071166780.1">
    <property type="nucleotide sequence ID" value="NZ_CP017781.1"/>
</dbReference>